<evidence type="ECO:0000313" key="4">
    <source>
        <dbReference type="Proteomes" id="UP000662747"/>
    </source>
</evidence>
<dbReference type="PROSITE" id="PS51257">
    <property type="entry name" value="PROKAR_LIPOPROTEIN"/>
    <property type="match status" value="1"/>
</dbReference>
<organism evidence="3 4">
    <name type="scientific">Pyxidicoccus parkwayensis</name>
    <dbReference type="NCBI Taxonomy" id="2813578"/>
    <lineage>
        <taxon>Bacteria</taxon>
        <taxon>Pseudomonadati</taxon>
        <taxon>Myxococcota</taxon>
        <taxon>Myxococcia</taxon>
        <taxon>Myxococcales</taxon>
        <taxon>Cystobacterineae</taxon>
        <taxon>Myxococcaceae</taxon>
        <taxon>Pyxidicoccus</taxon>
    </lineage>
</organism>
<feature type="chain" id="PRO_5045816033" description="Lipoprotein" evidence="2">
    <location>
        <begin position="23"/>
        <end position="77"/>
    </location>
</feature>
<evidence type="ECO:0000313" key="3">
    <source>
        <dbReference type="EMBL" id="QSQ21747.1"/>
    </source>
</evidence>
<evidence type="ECO:0000256" key="2">
    <source>
        <dbReference type="SAM" id="SignalP"/>
    </source>
</evidence>
<dbReference type="RefSeq" id="WP_206723324.1">
    <property type="nucleotide sequence ID" value="NZ_CP071090.1"/>
</dbReference>
<keyword evidence="4" id="KW-1185">Reference proteome</keyword>
<feature type="region of interest" description="Disordered" evidence="1">
    <location>
        <begin position="20"/>
        <end position="39"/>
    </location>
</feature>
<dbReference type="Proteomes" id="UP000662747">
    <property type="component" value="Chromosome"/>
</dbReference>
<evidence type="ECO:0008006" key="5">
    <source>
        <dbReference type="Google" id="ProtNLM"/>
    </source>
</evidence>
<accession>A0ABX7NS90</accession>
<sequence>MRGTLSGLLVAALLMGCGGTEADTEPSTEAVSPDRLDGEVGKCGPTPTGQYCTTCCRSASGAVTSCATPAGCPIVVD</sequence>
<proteinExistence type="predicted"/>
<gene>
    <name evidence="3" type="ORF">JY651_42445</name>
</gene>
<feature type="signal peptide" evidence="2">
    <location>
        <begin position="1"/>
        <end position="22"/>
    </location>
</feature>
<reference evidence="3 4" key="1">
    <citation type="submission" date="2021-02" db="EMBL/GenBank/DDBJ databases">
        <title>De Novo genome assembly of isolated myxobacteria.</title>
        <authorList>
            <person name="Stevens D.C."/>
        </authorList>
    </citation>
    <scope>NUCLEOTIDE SEQUENCE [LARGE SCALE GENOMIC DNA]</scope>
    <source>
        <strain evidence="4">SCPEA02</strain>
    </source>
</reference>
<dbReference type="EMBL" id="CP071090">
    <property type="protein sequence ID" value="QSQ21747.1"/>
    <property type="molecule type" value="Genomic_DNA"/>
</dbReference>
<evidence type="ECO:0000256" key="1">
    <source>
        <dbReference type="SAM" id="MobiDB-lite"/>
    </source>
</evidence>
<name>A0ABX7NS90_9BACT</name>
<keyword evidence="2" id="KW-0732">Signal</keyword>
<protein>
    <recommendedName>
        <fullName evidence="5">Lipoprotein</fullName>
    </recommendedName>
</protein>